<gene>
    <name evidence="1" type="ORF">rCG_49082</name>
</gene>
<evidence type="ECO:0000313" key="2">
    <source>
        <dbReference type="Proteomes" id="UP000234681"/>
    </source>
</evidence>
<evidence type="ECO:0000313" key="1">
    <source>
        <dbReference type="EMBL" id="EDM16905.1"/>
    </source>
</evidence>
<organism evidence="1 2">
    <name type="scientific">Rattus norvegicus</name>
    <name type="common">Rat</name>
    <dbReference type="NCBI Taxonomy" id="10116"/>
    <lineage>
        <taxon>Eukaryota</taxon>
        <taxon>Metazoa</taxon>
        <taxon>Chordata</taxon>
        <taxon>Craniata</taxon>
        <taxon>Vertebrata</taxon>
        <taxon>Euteleostomi</taxon>
        <taxon>Mammalia</taxon>
        <taxon>Eutheria</taxon>
        <taxon>Euarchontoglires</taxon>
        <taxon>Glires</taxon>
        <taxon>Rodentia</taxon>
        <taxon>Myomorpha</taxon>
        <taxon>Muroidea</taxon>
        <taxon>Muridae</taxon>
        <taxon>Murinae</taxon>
        <taxon>Rattus</taxon>
    </lineage>
</organism>
<name>A6IFZ3_RAT</name>
<dbReference type="Proteomes" id="UP000234681">
    <property type="component" value="Chromosome 7"/>
</dbReference>
<proteinExistence type="predicted"/>
<dbReference type="AlphaFoldDB" id="A6IFZ3"/>
<reference evidence="1 2" key="1">
    <citation type="submission" date="2005-09" db="EMBL/GenBank/DDBJ databases">
        <authorList>
            <person name="Mural R.J."/>
            <person name="Li P.W."/>
            <person name="Adams M.D."/>
            <person name="Amanatides P.G."/>
            <person name="Baden-Tillson H."/>
            <person name="Barnstead M."/>
            <person name="Chin S.H."/>
            <person name="Dew I."/>
            <person name="Evans C.A."/>
            <person name="Ferriera S."/>
            <person name="Flanigan M."/>
            <person name="Fosler C."/>
            <person name="Glodek A."/>
            <person name="Gu Z."/>
            <person name="Holt R.A."/>
            <person name="Jennings D."/>
            <person name="Kraft C.L."/>
            <person name="Lu F."/>
            <person name="Nguyen T."/>
            <person name="Nusskern D.R."/>
            <person name="Pfannkoch C.M."/>
            <person name="Sitter C."/>
            <person name="Sutton G.G."/>
            <person name="Venter J.C."/>
            <person name="Wang Z."/>
            <person name="Woodage T."/>
            <person name="Zheng X.H."/>
            <person name="Zhong F."/>
        </authorList>
    </citation>
    <scope>NUCLEOTIDE SEQUENCE [LARGE SCALE GENOMIC DNA]</scope>
    <source>
        <strain>BN</strain>
        <strain evidence="2">Sprague-Dawley</strain>
    </source>
</reference>
<protein>
    <submittedName>
        <fullName evidence="1">RCG49082</fullName>
    </submittedName>
</protein>
<sequence length="41" mass="4504">MIPTSKRRRSVIISARMFGTLKVSVCRSLTSLAPVPLLGFL</sequence>
<dbReference type="EMBL" id="CH473960">
    <property type="protein sequence ID" value="EDM16905.1"/>
    <property type="molecule type" value="Genomic_DNA"/>
</dbReference>
<accession>A6IFZ3</accession>